<keyword evidence="4" id="KW-0915">Sodium</keyword>
<name>A0A0F9QJX7_9ZZZZ</name>
<evidence type="ECO:0000259" key="10">
    <source>
        <dbReference type="Pfam" id="PF24836"/>
    </source>
</evidence>
<dbReference type="AlphaFoldDB" id="A0A0F9QJX7"/>
<keyword evidence="7" id="KW-0739">Sodium transport</keyword>
<dbReference type="InterPro" id="IPR008703">
    <property type="entry name" value="NqrA"/>
</dbReference>
<dbReference type="GO" id="GO:0006814">
    <property type="term" value="P:sodium ion transport"/>
    <property type="evidence" value="ECO:0007669"/>
    <property type="project" value="UniProtKB-KW"/>
</dbReference>
<evidence type="ECO:0000256" key="1">
    <source>
        <dbReference type="ARBA" id="ARBA00022448"/>
    </source>
</evidence>
<dbReference type="GO" id="GO:0016655">
    <property type="term" value="F:oxidoreductase activity, acting on NAD(P)H, quinone or similar compound as acceptor"/>
    <property type="evidence" value="ECO:0007669"/>
    <property type="project" value="InterPro"/>
</dbReference>
<sequence length="450" mass="48743">MHFSIKKGLKLPLAGEPAQSISNNVNTVKSVAILGSEYVGMKPTMLVEEGQDVKLGQTLFTDKKNPRVHFTAPGAGKIISIKRGAKRVLQAVIIELEGNDEVTFQTYEPSQLNGLSRDNVKNNLLNSGLWTALRTRPYSKSPDPETSPYAIFVTAIDTNPLAADPDVVIKEYANEYAHGLTVLSRLTDGKVFVCQSETSPVTNTPASNVESHTFSGPHPAGLAGTHIHLLAPVSAQKTVWQINYQDVIAVGKLFTSGHLWVERVISLAGPLVNEPRLVRTRLGANTEDLVTGEVQNIQARVISGSVLRGHTAANWAAYIGRFHHQISVIAEATDREFFGWIKPVGKNKFSALNVFISKMLGAKALNLTTSQNGSPRAMVPVGAFESVMPLDILPTQLLRALIVQDTDSAQALGALELDEEDLALCSFVCSGKFEYGPALRSNLTQIEKEG</sequence>
<keyword evidence="6" id="KW-0830">Ubiquinone</keyword>
<dbReference type="Pfam" id="PF11973">
    <property type="entry name" value="NQRA_SLBB"/>
    <property type="match status" value="1"/>
</dbReference>
<dbReference type="InterPro" id="IPR056147">
    <property type="entry name" value="NQRA_N"/>
</dbReference>
<feature type="domain" description="NqrA second alpha/beta" evidence="10">
    <location>
        <begin position="115"/>
        <end position="259"/>
    </location>
</feature>
<protein>
    <submittedName>
        <fullName evidence="11">Uncharacterized protein</fullName>
    </submittedName>
</protein>
<dbReference type="PANTHER" id="PTHR37839">
    <property type="entry name" value="NA(+)-TRANSLOCATING NADH-QUINONE REDUCTASE SUBUNIT A"/>
    <property type="match status" value="1"/>
</dbReference>
<evidence type="ECO:0000313" key="11">
    <source>
        <dbReference type="EMBL" id="KKN37312.1"/>
    </source>
</evidence>
<keyword evidence="3" id="KW-0520">NAD</keyword>
<dbReference type="Pfam" id="PF05896">
    <property type="entry name" value="NQRA_N"/>
    <property type="match status" value="1"/>
</dbReference>
<evidence type="ECO:0000256" key="4">
    <source>
        <dbReference type="ARBA" id="ARBA00023053"/>
    </source>
</evidence>
<keyword evidence="2" id="KW-1278">Translocase</keyword>
<dbReference type="EMBL" id="LAZR01001903">
    <property type="protein sequence ID" value="KKN37312.1"/>
    <property type="molecule type" value="Genomic_DNA"/>
</dbReference>
<dbReference type="PANTHER" id="PTHR37839:SF1">
    <property type="entry name" value="NA(+)-TRANSLOCATING NADH-QUINONE REDUCTASE SUBUNIT A"/>
    <property type="match status" value="1"/>
</dbReference>
<evidence type="ECO:0000256" key="7">
    <source>
        <dbReference type="ARBA" id="ARBA00023201"/>
    </source>
</evidence>
<evidence type="ECO:0000256" key="2">
    <source>
        <dbReference type="ARBA" id="ARBA00022967"/>
    </source>
</evidence>
<evidence type="ECO:0000256" key="6">
    <source>
        <dbReference type="ARBA" id="ARBA00023075"/>
    </source>
</evidence>
<reference evidence="11" key="1">
    <citation type="journal article" date="2015" name="Nature">
        <title>Complex archaea that bridge the gap between prokaryotes and eukaryotes.</title>
        <authorList>
            <person name="Spang A."/>
            <person name="Saw J.H."/>
            <person name="Jorgensen S.L."/>
            <person name="Zaremba-Niedzwiedzka K."/>
            <person name="Martijn J."/>
            <person name="Lind A.E."/>
            <person name="van Eijk R."/>
            <person name="Schleper C."/>
            <person name="Guy L."/>
            <person name="Ettema T.J."/>
        </authorList>
    </citation>
    <scope>NUCLEOTIDE SEQUENCE</scope>
</reference>
<organism evidence="11">
    <name type="scientific">marine sediment metagenome</name>
    <dbReference type="NCBI Taxonomy" id="412755"/>
    <lineage>
        <taxon>unclassified sequences</taxon>
        <taxon>metagenomes</taxon>
        <taxon>ecological metagenomes</taxon>
    </lineage>
</organism>
<accession>A0A0F9QJX7</accession>
<comment type="caution">
    <text evidence="11">The sequence shown here is derived from an EMBL/GenBank/DDBJ whole genome shotgun (WGS) entry which is preliminary data.</text>
</comment>
<proteinExistence type="inferred from homology"/>
<feature type="domain" description="Na(+)-translocating NADH-quinone reductase subunit A C-terminal" evidence="9">
    <location>
        <begin position="264"/>
        <end position="312"/>
    </location>
</feature>
<dbReference type="NCBIfam" id="TIGR01936">
    <property type="entry name" value="nqrA"/>
    <property type="match status" value="1"/>
</dbReference>
<evidence type="ECO:0000256" key="5">
    <source>
        <dbReference type="ARBA" id="ARBA00023065"/>
    </source>
</evidence>
<evidence type="ECO:0000259" key="9">
    <source>
        <dbReference type="Pfam" id="PF11973"/>
    </source>
</evidence>
<dbReference type="Pfam" id="PF24836">
    <property type="entry name" value="NQRA_2nd"/>
    <property type="match status" value="1"/>
</dbReference>
<keyword evidence="5" id="KW-0406">Ion transport</keyword>
<evidence type="ECO:0000256" key="3">
    <source>
        <dbReference type="ARBA" id="ARBA00023027"/>
    </source>
</evidence>
<dbReference type="NCBIfam" id="NF003759">
    <property type="entry name" value="PRK05352.1-2"/>
    <property type="match status" value="1"/>
</dbReference>
<feature type="domain" description="NqrA N-terminal barrel-sandwich hybrid" evidence="8">
    <location>
        <begin position="4"/>
        <end position="96"/>
    </location>
</feature>
<dbReference type="InterPro" id="IPR056148">
    <property type="entry name" value="NQRA_2nd"/>
</dbReference>
<dbReference type="InterPro" id="IPR022615">
    <property type="entry name" value="NqrA_C_domain"/>
</dbReference>
<keyword evidence="1" id="KW-0813">Transport</keyword>
<dbReference type="HAMAP" id="MF_00425">
    <property type="entry name" value="NqrA"/>
    <property type="match status" value="1"/>
</dbReference>
<evidence type="ECO:0000259" key="8">
    <source>
        <dbReference type="Pfam" id="PF05896"/>
    </source>
</evidence>
<gene>
    <name evidence="11" type="ORF">LCGC14_0764810</name>
</gene>